<name>Q2RTE5_RHORT</name>
<dbReference type="eggNOG" id="ENOG5032XRF">
    <property type="taxonomic scope" value="Bacteria"/>
</dbReference>
<sequence length="87" mass="9626">MENFMSSTASSSEVQKDFGAYHDKALNEPVRVTKHGQETVYIVSAKTFHEMKQAQRDAIASGDLSESELALIEAAEVPPPHRYSLDT</sequence>
<dbReference type="InterPro" id="IPR036165">
    <property type="entry name" value="YefM-like_sf"/>
</dbReference>
<dbReference type="NCBIfam" id="TIGR01552">
    <property type="entry name" value="phd_fam"/>
    <property type="match status" value="1"/>
</dbReference>
<accession>Q2RTE5</accession>
<organism evidence="3 4">
    <name type="scientific">Rhodospirillum rubrum (strain ATCC 11170 / ATH 1.1.1 / DSM 467 / LMG 4362 / NCIMB 8255 / S1)</name>
    <dbReference type="NCBI Taxonomy" id="269796"/>
    <lineage>
        <taxon>Bacteria</taxon>
        <taxon>Pseudomonadati</taxon>
        <taxon>Pseudomonadota</taxon>
        <taxon>Alphaproteobacteria</taxon>
        <taxon>Rhodospirillales</taxon>
        <taxon>Rhodospirillaceae</taxon>
        <taxon>Rhodospirillum</taxon>
    </lineage>
</organism>
<dbReference type="SUPFAM" id="SSF143120">
    <property type="entry name" value="YefM-like"/>
    <property type="match status" value="1"/>
</dbReference>
<protein>
    <recommendedName>
        <fullName evidence="2">Antitoxin</fullName>
    </recommendedName>
</protein>
<comment type="similarity">
    <text evidence="1 2">Belongs to the phD/YefM antitoxin family.</text>
</comment>
<dbReference type="HOGENOM" id="CLU_172502_1_0_5"/>
<dbReference type="Gene3D" id="3.40.1620.10">
    <property type="entry name" value="YefM-like domain"/>
    <property type="match status" value="1"/>
</dbReference>
<dbReference type="Proteomes" id="UP000001929">
    <property type="component" value="Chromosome"/>
</dbReference>
<comment type="function">
    <text evidence="2">Antitoxin component of a type II toxin-antitoxin (TA) system.</text>
</comment>
<evidence type="ECO:0000313" key="3">
    <source>
        <dbReference type="EMBL" id="ABC22600.1"/>
    </source>
</evidence>
<proteinExistence type="inferred from homology"/>
<dbReference type="EnsemblBacteria" id="ABC22600">
    <property type="protein sequence ID" value="ABC22600"/>
    <property type="gene ID" value="Rru_A1800"/>
</dbReference>
<reference evidence="3 4" key="1">
    <citation type="journal article" date="2011" name="Stand. Genomic Sci.">
        <title>Complete genome sequence of Rhodospirillum rubrum type strain (S1).</title>
        <authorList>
            <person name="Munk A.C."/>
            <person name="Copeland A."/>
            <person name="Lucas S."/>
            <person name="Lapidus A."/>
            <person name="Del Rio T.G."/>
            <person name="Barry K."/>
            <person name="Detter J.C."/>
            <person name="Hammon N."/>
            <person name="Israni S."/>
            <person name="Pitluck S."/>
            <person name="Brettin T."/>
            <person name="Bruce D."/>
            <person name="Han C."/>
            <person name="Tapia R."/>
            <person name="Gilna P."/>
            <person name="Schmutz J."/>
            <person name="Larimer F."/>
            <person name="Land M."/>
            <person name="Kyrpides N.C."/>
            <person name="Mavromatis K."/>
            <person name="Richardson P."/>
            <person name="Rohde M."/>
            <person name="Goker M."/>
            <person name="Klenk H.P."/>
            <person name="Zhang Y."/>
            <person name="Roberts G.P."/>
            <person name="Reslewic S."/>
            <person name="Schwartz D.C."/>
        </authorList>
    </citation>
    <scope>NUCLEOTIDE SEQUENCE [LARGE SCALE GENOMIC DNA]</scope>
    <source>
        <strain evidence="4">ATCC 11170 / ATH 1.1.1 / DSM 467 / LMG 4362 / NCIMB 8255 / S1</strain>
    </source>
</reference>
<gene>
    <name evidence="3" type="ordered locus">Rru_A1800</name>
</gene>
<keyword evidence="4" id="KW-1185">Reference proteome</keyword>
<dbReference type="AlphaFoldDB" id="Q2RTE5"/>
<dbReference type="EMBL" id="CP000230">
    <property type="protein sequence ID" value="ABC22600.1"/>
    <property type="molecule type" value="Genomic_DNA"/>
</dbReference>
<dbReference type="Pfam" id="PF02604">
    <property type="entry name" value="PhdYeFM_antitox"/>
    <property type="match status" value="1"/>
</dbReference>
<dbReference type="InterPro" id="IPR006442">
    <property type="entry name" value="Antitoxin_Phd/YefM"/>
</dbReference>
<dbReference type="STRING" id="269796.Rru_A1800"/>
<dbReference type="KEGG" id="rru:Rru_A1800"/>
<evidence type="ECO:0000313" key="4">
    <source>
        <dbReference type="Proteomes" id="UP000001929"/>
    </source>
</evidence>
<evidence type="ECO:0000256" key="1">
    <source>
        <dbReference type="ARBA" id="ARBA00009981"/>
    </source>
</evidence>
<dbReference type="PATRIC" id="fig|269796.9.peg.1878"/>
<evidence type="ECO:0000256" key="2">
    <source>
        <dbReference type="RuleBase" id="RU362080"/>
    </source>
</evidence>